<protein>
    <recommendedName>
        <fullName evidence="7">RRM domain-containing protein</fullName>
    </recommendedName>
</protein>
<dbReference type="GO" id="GO:0003723">
    <property type="term" value="F:RNA binding"/>
    <property type="evidence" value="ECO:0007669"/>
    <property type="project" value="UniProtKB-UniRule"/>
</dbReference>
<dbReference type="EnsemblMetazoa" id="XM_020002485.1">
    <property type="protein sequence ID" value="XP_019858044.1"/>
    <property type="gene ID" value="LOC109586312"/>
</dbReference>
<dbReference type="PANTHER" id="PTHR23236:SF25">
    <property type="entry name" value="RNA-BINDING PROTEIN 34"/>
    <property type="match status" value="1"/>
</dbReference>
<dbReference type="AlphaFoldDB" id="A0AAN0JMP2"/>
<feature type="region of interest" description="Disordered" evidence="6">
    <location>
        <begin position="1"/>
        <end position="50"/>
    </location>
</feature>
<comment type="subcellular location">
    <subcellularLocation>
        <location evidence="1">Nucleus</location>
        <location evidence="1">Nucleolus</location>
    </subcellularLocation>
</comment>
<reference evidence="8" key="2">
    <citation type="submission" date="2024-06" db="UniProtKB">
        <authorList>
            <consortium name="EnsemblMetazoa"/>
        </authorList>
    </citation>
    <scope>IDENTIFICATION</scope>
</reference>
<keyword evidence="4" id="KW-0539">Nucleus</keyword>
<accession>A0AAN0JMP2</accession>
<proteinExistence type="inferred from homology"/>
<evidence type="ECO:0000313" key="9">
    <source>
        <dbReference type="Proteomes" id="UP000007879"/>
    </source>
</evidence>
<evidence type="ECO:0000256" key="2">
    <source>
        <dbReference type="ARBA" id="ARBA00007077"/>
    </source>
</evidence>
<feature type="domain" description="RRM" evidence="7">
    <location>
        <begin position="52"/>
        <end position="134"/>
    </location>
</feature>
<dbReference type="InterPro" id="IPR012677">
    <property type="entry name" value="Nucleotide-bd_a/b_plait_sf"/>
</dbReference>
<feature type="compositionally biased region" description="Basic and acidic residues" evidence="6">
    <location>
        <begin position="7"/>
        <end position="19"/>
    </location>
</feature>
<keyword evidence="9" id="KW-1185">Reference proteome</keyword>
<dbReference type="SMART" id="SM00360">
    <property type="entry name" value="RRM"/>
    <property type="match status" value="1"/>
</dbReference>
<dbReference type="RefSeq" id="XP_019858044.1">
    <property type="nucleotide sequence ID" value="XM_020002485.1"/>
</dbReference>
<evidence type="ECO:0000313" key="8">
    <source>
        <dbReference type="EnsemblMetazoa" id="XP_019858044.1"/>
    </source>
</evidence>
<keyword evidence="3 5" id="KW-0694">RNA-binding</keyword>
<dbReference type="InterPro" id="IPR035979">
    <property type="entry name" value="RBD_domain_sf"/>
</dbReference>
<dbReference type="InterPro" id="IPR000504">
    <property type="entry name" value="RRM_dom"/>
</dbReference>
<comment type="similarity">
    <text evidence="2">Belongs to the RRM RBM34 family.</text>
</comment>
<dbReference type="PANTHER" id="PTHR23236">
    <property type="entry name" value="EUKARYOTIC TRANSLATION INITIATION FACTOR 4B/4H"/>
    <property type="match status" value="1"/>
</dbReference>
<reference evidence="9" key="1">
    <citation type="journal article" date="2010" name="Nature">
        <title>The Amphimedon queenslandica genome and the evolution of animal complexity.</title>
        <authorList>
            <person name="Srivastava M."/>
            <person name="Simakov O."/>
            <person name="Chapman J."/>
            <person name="Fahey B."/>
            <person name="Gauthier M.E."/>
            <person name="Mitros T."/>
            <person name="Richards G.S."/>
            <person name="Conaco C."/>
            <person name="Dacre M."/>
            <person name="Hellsten U."/>
            <person name="Larroux C."/>
            <person name="Putnam N.H."/>
            <person name="Stanke M."/>
            <person name="Adamska M."/>
            <person name="Darling A."/>
            <person name="Degnan S.M."/>
            <person name="Oakley T.H."/>
            <person name="Plachetzki D.C."/>
            <person name="Zhai Y."/>
            <person name="Adamski M."/>
            <person name="Calcino A."/>
            <person name="Cummins S.F."/>
            <person name="Goodstein D.M."/>
            <person name="Harris C."/>
            <person name="Jackson D.J."/>
            <person name="Leys S.P."/>
            <person name="Shu S."/>
            <person name="Woodcroft B.J."/>
            <person name="Vervoort M."/>
            <person name="Kosik K.S."/>
            <person name="Manning G."/>
            <person name="Degnan B.M."/>
            <person name="Rokhsar D.S."/>
        </authorList>
    </citation>
    <scope>NUCLEOTIDE SEQUENCE [LARGE SCALE GENOMIC DNA]</scope>
</reference>
<dbReference type="Pfam" id="PF00076">
    <property type="entry name" value="RRM_1"/>
    <property type="match status" value="1"/>
</dbReference>
<evidence type="ECO:0000256" key="3">
    <source>
        <dbReference type="ARBA" id="ARBA00022884"/>
    </source>
</evidence>
<evidence type="ECO:0000259" key="7">
    <source>
        <dbReference type="PROSITE" id="PS50102"/>
    </source>
</evidence>
<dbReference type="SUPFAM" id="SSF54928">
    <property type="entry name" value="RNA-binding domain, RBD"/>
    <property type="match status" value="1"/>
</dbReference>
<name>A0AAN0JMP2_AMPQE</name>
<dbReference type="Gene3D" id="3.30.70.330">
    <property type="match status" value="1"/>
</dbReference>
<dbReference type="GO" id="GO:0005730">
    <property type="term" value="C:nucleolus"/>
    <property type="evidence" value="ECO:0007669"/>
    <property type="project" value="UniProtKB-SubCell"/>
</dbReference>
<evidence type="ECO:0000256" key="5">
    <source>
        <dbReference type="PROSITE-ProRule" id="PRU00176"/>
    </source>
</evidence>
<evidence type="ECO:0000256" key="6">
    <source>
        <dbReference type="SAM" id="MobiDB-lite"/>
    </source>
</evidence>
<organism evidence="8 9">
    <name type="scientific">Amphimedon queenslandica</name>
    <name type="common">Sponge</name>
    <dbReference type="NCBI Taxonomy" id="400682"/>
    <lineage>
        <taxon>Eukaryota</taxon>
        <taxon>Metazoa</taxon>
        <taxon>Porifera</taxon>
        <taxon>Demospongiae</taxon>
        <taxon>Heteroscleromorpha</taxon>
        <taxon>Haplosclerida</taxon>
        <taxon>Niphatidae</taxon>
        <taxon>Amphimedon</taxon>
    </lineage>
</organism>
<sequence>MAARAKLKWDRSRDKESGKSYKASETGELRTRTISTTRNRNRNNKNDPRNPCTVFIGNVPLSTKKKDILKLVSPFGSVESLRSCGPIDGIRIIKDTRTGINKGFAYVKLKDSSSVLFACKKNERIELEGRKLRVFCCFSDKSKFQTKFGGAKSCLIILQEQALLIMHDHFKVSFNEHDCRQLVKDLRKQLVEVKREKEQITV</sequence>
<evidence type="ECO:0000256" key="4">
    <source>
        <dbReference type="ARBA" id="ARBA00023242"/>
    </source>
</evidence>
<dbReference type="Proteomes" id="UP000007879">
    <property type="component" value="Unassembled WGS sequence"/>
</dbReference>
<dbReference type="KEGG" id="aqu:109586312"/>
<dbReference type="GeneID" id="109586312"/>
<dbReference type="PROSITE" id="PS50102">
    <property type="entry name" value="RRM"/>
    <property type="match status" value="1"/>
</dbReference>
<evidence type="ECO:0000256" key="1">
    <source>
        <dbReference type="ARBA" id="ARBA00004604"/>
    </source>
</evidence>